<gene>
    <name evidence="9" type="ORF">GCM10010517_65400</name>
</gene>
<keyword evidence="3" id="KW-1003">Cell membrane</keyword>
<dbReference type="Proteomes" id="UP001500831">
    <property type="component" value="Unassembled WGS sequence"/>
</dbReference>
<comment type="caution">
    <text evidence="9">The sequence shown here is derived from an EMBL/GenBank/DDBJ whole genome shotgun (WGS) entry which is preliminary data.</text>
</comment>
<keyword evidence="2" id="KW-0813">Transport</keyword>
<evidence type="ECO:0000256" key="8">
    <source>
        <dbReference type="SAM" id="Phobius"/>
    </source>
</evidence>
<feature type="transmembrane region" description="Helical" evidence="8">
    <location>
        <begin position="423"/>
        <end position="447"/>
    </location>
</feature>
<keyword evidence="6" id="KW-0406">Ion transport</keyword>
<evidence type="ECO:0000313" key="9">
    <source>
        <dbReference type="EMBL" id="GAA2899831.1"/>
    </source>
</evidence>
<evidence type="ECO:0000256" key="2">
    <source>
        <dbReference type="ARBA" id="ARBA00022448"/>
    </source>
</evidence>
<dbReference type="EMBL" id="BAAAVI010000066">
    <property type="protein sequence ID" value="GAA2899831.1"/>
    <property type="molecule type" value="Genomic_DNA"/>
</dbReference>
<feature type="transmembrane region" description="Helical" evidence="8">
    <location>
        <begin position="93"/>
        <end position="117"/>
    </location>
</feature>
<evidence type="ECO:0000256" key="5">
    <source>
        <dbReference type="ARBA" id="ARBA00022989"/>
    </source>
</evidence>
<reference evidence="10" key="1">
    <citation type="journal article" date="2019" name="Int. J. Syst. Evol. Microbiol.">
        <title>The Global Catalogue of Microorganisms (GCM) 10K type strain sequencing project: providing services to taxonomists for standard genome sequencing and annotation.</title>
        <authorList>
            <consortium name="The Broad Institute Genomics Platform"/>
            <consortium name="The Broad Institute Genome Sequencing Center for Infectious Disease"/>
            <person name="Wu L."/>
            <person name="Ma J."/>
        </authorList>
    </citation>
    <scope>NUCLEOTIDE SEQUENCE [LARGE SCALE GENOMIC DNA]</scope>
    <source>
        <strain evidence="10">JCM 6242</strain>
    </source>
</reference>
<organism evidence="9 10">
    <name type="scientific">Streptosporangium fragile</name>
    <dbReference type="NCBI Taxonomy" id="46186"/>
    <lineage>
        <taxon>Bacteria</taxon>
        <taxon>Bacillati</taxon>
        <taxon>Actinomycetota</taxon>
        <taxon>Actinomycetes</taxon>
        <taxon>Streptosporangiales</taxon>
        <taxon>Streptosporangiaceae</taxon>
        <taxon>Streptosporangium</taxon>
    </lineage>
</organism>
<feature type="transmembrane region" description="Helical" evidence="8">
    <location>
        <begin position="30"/>
        <end position="50"/>
    </location>
</feature>
<proteinExistence type="predicted"/>
<feature type="transmembrane region" description="Helical" evidence="8">
    <location>
        <begin position="62"/>
        <end position="81"/>
    </location>
</feature>
<comment type="subcellular location">
    <subcellularLocation>
        <location evidence="1">Cell membrane</location>
        <topology evidence="1">Multi-pass membrane protein</topology>
    </subcellularLocation>
</comment>
<dbReference type="InterPro" id="IPR003445">
    <property type="entry name" value="Cat_transpt"/>
</dbReference>
<feature type="transmembrane region" description="Helical" evidence="8">
    <location>
        <begin position="148"/>
        <end position="169"/>
    </location>
</feature>
<accession>A0ABP6IN49</accession>
<evidence type="ECO:0000256" key="7">
    <source>
        <dbReference type="ARBA" id="ARBA00023136"/>
    </source>
</evidence>
<dbReference type="PANTHER" id="PTHR32024">
    <property type="entry name" value="TRK SYSTEM POTASSIUM UPTAKE PROTEIN TRKG-RELATED"/>
    <property type="match status" value="1"/>
</dbReference>
<dbReference type="PANTHER" id="PTHR32024:SF1">
    <property type="entry name" value="KTR SYSTEM POTASSIUM UPTAKE PROTEIN B"/>
    <property type="match status" value="1"/>
</dbReference>
<evidence type="ECO:0000256" key="3">
    <source>
        <dbReference type="ARBA" id="ARBA00022475"/>
    </source>
</evidence>
<evidence type="ECO:0000256" key="1">
    <source>
        <dbReference type="ARBA" id="ARBA00004651"/>
    </source>
</evidence>
<evidence type="ECO:0000256" key="4">
    <source>
        <dbReference type="ARBA" id="ARBA00022692"/>
    </source>
</evidence>
<sequence length="464" mass="49101">MPEHGPGGKISVVIHRPFAQMLLDRFQHPAQIIVSAFAAAVAAGTAALASPLATESGTPAKLIDALFTATSAVCVTGLVVVDTGTHWSAFGEVVILILIQAGGLGIMTLATLFAAIISGRIGLRARLWAQAETKTLAMSDLRRVVRNVVIFSLVCEALIAIALTARFAIGYDQPLGRAAYFGVFHAISAFNNAGFGLLPDNLMRFSTDAWICLPIALAVIVGGLGFPVVFELRRSWRHPRRWSVLTRITVAATLVLLILGFLVFTITEWANPKTLGPMEVGGKLLAGFFTGVMPRTAGFNSLDVAAMYPTSWLATDVLMFIGGGSAGTAGGIKVTTFAVLAYVLWAELRGETHVNAGHRRLAATVQRQALAIALLGVALVIVSTYALLALTPHSLDQVLFEVISAIATVGLSTGITADLTAAGQLLVTFLMFAGRVGPATLFSALALRTRTRRYELPEEKIIVG</sequence>
<keyword evidence="10" id="KW-1185">Reference proteome</keyword>
<keyword evidence="5 8" id="KW-1133">Transmembrane helix</keyword>
<name>A0ABP6IN49_9ACTN</name>
<feature type="transmembrane region" description="Helical" evidence="8">
    <location>
        <begin position="208"/>
        <end position="232"/>
    </location>
</feature>
<dbReference type="Pfam" id="PF02386">
    <property type="entry name" value="TrkH"/>
    <property type="match status" value="1"/>
</dbReference>
<protein>
    <submittedName>
        <fullName evidence="9">Potassium transporter TrkG</fullName>
    </submittedName>
</protein>
<keyword evidence="7 8" id="KW-0472">Membrane</keyword>
<evidence type="ECO:0000256" key="6">
    <source>
        <dbReference type="ARBA" id="ARBA00023065"/>
    </source>
</evidence>
<feature type="transmembrane region" description="Helical" evidence="8">
    <location>
        <begin position="369"/>
        <end position="391"/>
    </location>
</feature>
<feature type="transmembrane region" description="Helical" evidence="8">
    <location>
        <begin position="317"/>
        <end position="345"/>
    </location>
</feature>
<evidence type="ECO:0000313" key="10">
    <source>
        <dbReference type="Proteomes" id="UP001500831"/>
    </source>
</evidence>
<dbReference type="RefSeq" id="WP_425582075.1">
    <property type="nucleotide sequence ID" value="NZ_BAAAVI010000066.1"/>
</dbReference>
<feature type="transmembrane region" description="Helical" evidence="8">
    <location>
        <begin position="244"/>
        <end position="264"/>
    </location>
</feature>
<keyword evidence="4 8" id="KW-0812">Transmembrane</keyword>